<keyword evidence="2" id="KW-1185">Reference proteome</keyword>
<sequence>MDFKELYEKAQKNAKKEEKKVTEAKREMESRKRKQDELMAIERSREKFDLKRRILQHKEQIKNSTEQKKDFFIPKKDFRSPENNVNNLKKQNLVDGKKISNSKIEVNKSTSENVNKLNSKQLNYSKVPVKNSKATPPAQNFNSLLKQAERNDSSAVEQLFNELESSSKSNKKAIPLKPKKLLPKDELGITAGLNLSQSAAREKQKEFKQKSKIETKMTEHLNSQKSAKTNKTINNTKMPSNNQKLINSQFPTTKNYSQPNSNSIQKNLSSLPTNVHIKELPKTNGLPINKTITKSKNKVRISLPSKTMANKTTNNLSINAHPDSYISQNTQKRYLPGDIRYQGPTQNNKINSLQQKPVNPLSPKKSVSIPSTEKIQQKIEKPKPSNNLNKKSNNNITPFVQKQQLNTNKSQLIEKKQQNQIKTPSLPFDKRKEISLNKNNEKIKKNIVENRQQIKRPLKPDGISLARIKQDSFNRNQMLQNMRKVNSATSSSNKSMRYANYSETDDDEEDDDEGGGYGDEYDSDLADFIDDSMVDDLQREDLEETLRLINPRYDKKKWMIRERMIDDRRMDARFKEVELEERRSAKYGLVEDLIEAKRGSKALA</sequence>
<feature type="compositionally biased region" description="Basic and acidic residues" evidence="1">
    <location>
        <begin position="59"/>
        <end position="80"/>
    </location>
</feature>
<feature type="compositionally biased region" description="Acidic residues" evidence="1">
    <location>
        <begin position="503"/>
        <end position="521"/>
    </location>
</feature>
<proteinExistence type="predicted"/>
<dbReference type="OMA" id="WMIRERM"/>
<feature type="compositionally biased region" description="Polar residues" evidence="1">
    <location>
        <begin position="343"/>
        <end position="357"/>
    </location>
</feature>
<feature type="compositionally biased region" description="Polar residues" evidence="1">
    <location>
        <begin position="484"/>
        <end position="495"/>
    </location>
</feature>
<dbReference type="Proteomes" id="UP000095281">
    <property type="component" value="Unplaced"/>
</dbReference>
<reference evidence="3" key="1">
    <citation type="submission" date="2016-11" db="UniProtKB">
        <authorList>
            <consortium name="WormBaseParasite"/>
        </authorList>
    </citation>
    <scope>IDENTIFICATION</scope>
</reference>
<evidence type="ECO:0000313" key="2">
    <source>
        <dbReference type="Proteomes" id="UP000095281"/>
    </source>
</evidence>
<feature type="compositionally biased region" description="Low complexity" evidence="1">
    <location>
        <begin position="384"/>
        <end position="395"/>
    </location>
</feature>
<dbReference type="WBParaSite" id="MhA1_Contig1126.frz3.gene6">
    <property type="protein sequence ID" value="MhA1_Contig1126.frz3.gene6"/>
    <property type="gene ID" value="MhA1_Contig1126.frz3.gene6"/>
</dbReference>
<evidence type="ECO:0000256" key="1">
    <source>
        <dbReference type="SAM" id="MobiDB-lite"/>
    </source>
</evidence>
<dbReference type="AlphaFoldDB" id="A0A1I8AZB6"/>
<feature type="region of interest" description="Disordered" evidence="1">
    <location>
        <begin position="336"/>
        <end position="395"/>
    </location>
</feature>
<feature type="region of interest" description="Disordered" evidence="1">
    <location>
        <begin position="59"/>
        <end position="94"/>
    </location>
</feature>
<name>A0A1I8AZB6_MELHA</name>
<evidence type="ECO:0000313" key="3">
    <source>
        <dbReference type="WBParaSite" id="MhA1_Contig1126.frz3.gene6"/>
    </source>
</evidence>
<feature type="region of interest" description="Disordered" evidence="1">
    <location>
        <begin position="1"/>
        <end position="39"/>
    </location>
</feature>
<protein>
    <submittedName>
        <fullName evidence="3">Protein SPT2 homolog</fullName>
    </submittedName>
</protein>
<feature type="region of interest" description="Disordered" evidence="1">
    <location>
        <begin position="484"/>
        <end position="521"/>
    </location>
</feature>
<accession>A0A1I8AZB6</accession>
<organism evidence="2 3">
    <name type="scientific">Meloidogyne hapla</name>
    <name type="common">Root-knot nematode worm</name>
    <dbReference type="NCBI Taxonomy" id="6305"/>
    <lineage>
        <taxon>Eukaryota</taxon>
        <taxon>Metazoa</taxon>
        <taxon>Ecdysozoa</taxon>
        <taxon>Nematoda</taxon>
        <taxon>Chromadorea</taxon>
        <taxon>Rhabditida</taxon>
        <taxon>Tylenchina</taxon>
        <taxon>Tylenchomorpha</taxon>
        <taxon>Tylenchoidea</taxon>
        <taxon>Meloidogynidae</taxon>
        <taxon>Meloidogyninae</taxon>
        <taxon>Meloidogyne</taxon>
    </lineage>
</organism>
<feature type="compositionally biased region" description="Low complexity" evidence="1">
    <location>
        <begin position="83"/>
        <end position="94"/>
    </location>
</feature>